<dbReference type="OMA" id="HTCNMTE"/>
<keyword evidence="1" id="KW-1133">Transmembrane helix</keyword>
<reference evidence="2 3" key="1">
    <citation type="journal article" date="2018" name="Nat. Ecol. Evol.">
        <title>Genomic signatures of mitonuclear coevolution across populations of Tigriopus californicus.</title>
        <authorList>
            <person name="Barreto F.S."/>
            <person name="Watson E.T."/>
            <person name="Lima T.G."/>
            <person name="Willett C.S."/>
            <person name="Edmands S."/>
            <person name="Li W."/>
            <person name="Burton R.S."/>
        </authorList>
    </citation>
    <scope>NUCLEOTIDE SEQUENCE [LARGE SCALE GENOMIC DNA]</scope>
    <source>
        <strain evidence="2 3">San Diego</strain>
    </source>
</reference>
<dbReference type="Proteomes" id="UP000318571">
    <property type="component" value="Chromosome 10"/>
</dbReference>
<dbReference type="PANTHER" id="PTHR13627:SF32">
    <property type="entry name" value="AGAP006029-PA"/>
    <property type="match status" value="1"/>
</dbReference>
<evidence type="ECO:0000313" key="3">
    <source>
        <dbReference type="Proteomes" id="UP000318571"/>
    </source>
</evidence>
<organism evidence="2 3">
    <name type="scientific">Tigriopus californicus</name>
    <name type="common">Marine copepod</name>
    <dbReference type="NCBI Taxonomy" id="6832"/>
    <lineage>
        <taxon>Eukaryota</taxon>
        <taxon>Metazoa</taxon>
        <taxon>Ecdysozoa</taxon>
        <taxon>Arthropoda</taxon>
        <taxon>Crustacea</taxon>
        <taxon>Multicrustacea</taxon>
        <taxon>Hexanauplia</taxon>
        <taxon>Copepoda</taxon>
        <taxon>Harpacticoida</taxon>
        <taxon>Harpacticidae</taxon>
        <taxon>Tigriopus</taxon>
    </lineage>
</organism>
<dbReference type="InterPro" id="IPR052613">
    <property type="entry name" value="LicD_transferase"/>
</dbReference>
<sequence length="242" mass="28050">MRITPTKILNAIIVMILLSLGVLIFQNSPNVTPEGSPFRQTCHMSQMFQTNLQNLVHLSHKILETLNLRHFLCYSSLFGQIRSSSILPWEKKAKLCVINEEIAKYDELFLRRRFASSGLNLEYNSSDGKYTVTVDDRSTGGTNSTFDADFHGELHLIVFALDKDIRSSEERMYHRIGWQRRILPPDCDFSTTLECFPERLAHEPLPLKLFGDDTVPVPREGFELLKHHYPENWWREVKPLNC</sequence>
<protein>
    <submittedName>
        <fullName evidence="2">Uncharacterized protein</fullName>
    </submittedName>
</protein>
<keyword evidence="3" id="KW-1185">Reference proteome</keyword>
<name>A0A553NDE6_TIGCA</name>
<evidence type="ECO:0000256" key="1">
    <source>
        <dbReference type="SAM" id="Phobius"/>
    </source>
</evidence>
<dbReference type="PANTHER" id="PTHR13627">
    <property type="entry name" value="FUKUTIN RELATED PROTEIN"/>
    <property type="match status" value="1"/>
</dbReference>
<evidence type="ECO:0000313" key="2">
    <source>
        <dbReference type="EMBL" id="TRY63471.1"/>
    </source>
</evidence>
<dbReference type="EMBL" id="VCGU01000458">
    <property type="protein sequence ID" value="TRY63471.1"/>
    <property type="molecule type" value="Genomic_DNA"/>
</dbReference>
<dbReference type="AlphaFoldDB" id="A0A553NDE6"/>
<gene>
    <name evidence="2" type="ORF">TCAL_00420</name>
</gene>
<proteinExistence type="predicted"/>
<comment type="caution">
    <text evidence="2">The sequence shown here is derived from an EMBL/GenBank/DDBJ whole genome shotgun (WGS) entry which is preliminary data.</text>
</comment>
<dbReference type="STRING" id="6832.A0A553NDE6"/>
<accession>A0A553NDE6</accession>
<keyword evidence="1" id="KW-0472">Membrane</keyword>
<feature type="transmembrane region" description="Helical" evidence="1">
    <location>
        <begin position="7"/>
        <end position="25"/>
    </location>
</feature>
<keyword evidence="1" id="KW-0812">Transmembrane</keyword>